<dbReference type="Proteomes" id="UP001652660">
    <property type="component" value="Chromosome 9e"/>
</dbReference>
<dbReference type="GeneID" id="140014791"/>
<reference evidence="4" key="1">
    <citation type="submission" date="2025-08" db="UniProtKB">
        <authorList>
            <consortium name="RefSeq"/>
        </authorList>
    </citation>
    <scope>IDENTIFICATION</scope>
    <source>
        <tissue evidence="4">Leaves</tissue>
    </source>
</reference>
<evidence type="ECO:0000259" key="2">
    <source>
        <dbReference type="Pfam" id="PF00646"/>
    </source>
</evidence>
<gene>
    <name evidence="4" type="primary">LOC140014791</name>
</gene>
<feature type="compositionally biased region" description="Basic and acidic residues" evidence="1">
    <location>
        <begin position="205"/>
        <end position="215"/>
    </location>
</feature>
<dbReference type="Gene3D" id="1.20.1280.50">
    <property type="match status" value="1"/>
</dbReference>
<dbReference type="Pfam" id="PF00646">
    <property type="entry name" value="F-box"/>
    <property type="match status" value="1"/>
</dbReference>
<dbReference type="InterPro" id="IPR036047">
    <property type="entry name" value="F-box-like_dom_sf"/>
</dbReference>
<organism evidence="3 4">
    <name type="scientific">Coffea arabica</name>
    <name type="common">Arabian coffee</name>
    <dbReference type="NCBI Taxonomy" id="13443"/>
    <lineage>
        <taxon>Eukaryota</taxon>
        <taxon>Viridiplantae</taxon>
        <taxon>Streptophyta</taxon>
        <taxon>Embryophyta</taxon>
        <taxon>Tracheophyta</taxon>
        <taxon>Spermatophyta</taxon>
        <taxon>Magnoliopsida</taxon>
        <taxon>eudicotyledons</taxon>
        <taxon>Gunneridae</taxon>
        <taxon>Pentapetalae</taxon>
        <taxon>asterids</taxon>
        <taxon>lamiids</taxon>
        <taxon>Gentianales</taxon>
        <taxon>Rubiaceae</taxon>
        <taxon>Ixoroideae</taxon>
        <taxon>Gardenieae complex</taxon>
        <taxon>Bertiereae - Coffeeae clade</taxon>
        <taxon>Coffeeae</taxon>
        <taxon>Coffea</taxon>
    </lineage>
</organism>
<dbReference type="Pfam" id="PF14299">
    <property type="entry name" value="PP2"/>
    <property type="match status" value="1"/>
</dbReference>
<evidence type="ECO:0000313" key="4">
    <source>
        <dbReference type="RefSeq" id="XP_071922322.1"/>
    </source>
</evidence>
<dbReference type="SUPFAM" id="SSF81383">
    <property type="entry name" value="F-box domain"/>
    <property type="match status" value="1"/>
</dbReference>
<dbReference type="InterPro" id="IPR001810">
    <property type="entry name" value="F-box_dom"/>
</dbReference>
<dbReference type="PANTHER" id="PTHR32278">
    <property type="entry name" value="F-BOX DOMAIN-CONTAINING PROTEIN"/>
    <property type="match status" value="1"/>
</dbReference>
<sequence length="295" mass="33701">MAVEKNDHFNALPEGCIAYTLSLTSPRDACRLSSVSSTFCSAAQSDDVWERFLPPDYRDILSRSEQGIQPLRLYTSKKQLYLHLCDNPILIDNGTKSFSLEKSSGKKCYMLAARDLTIVWGDTPCYWQWIPLPMSRFTEAAELLDVCWLEIRGKIKTSLLSPDTTYASYLVFIWNDAFGFDHVPAEGEVGMSGQEGQKKMVHLDPETHRQQDMPRRQRGRFGHRQTATMRWREVRPADRDAQTSKQRSDGWMEVKLGEIFIKGGEDVDMEMALTEVKGGNWKRGLIVQGIEVRPK</sequence>
<evidence type="ECO:0000256" key="1">
    <source>
        <dbReference type="SAM" id="MobiDB-lite"/>
    </source>
</evidence>
<dbReference type="PANTHER" id="PTHR32278:SF111">
    <property type="entry name" value="F-BOX PROTEIN PP2-B12-RELATED"/>
    <property type="match status" value="1"/>
</dbReference>
<evidence type="ECO:0000313" key="3">
    <source>
        <dbReference type="Proteomes" id="UP001652660"/>
    </source>
</evidence>
<dbReference type="RefSeq" id="XP_071922322.1">
    <property type="nucleotide sequence ID" value="XM_072066221.1"/>
</dbReference>
<dbReference type="CDD" id="cd22162">
    <property type="entry name" value="F-box_AtSKIP3-like"/>
    <property type="match status" value="1"/>
</dbReference>
<feature type="region of interest" description="Disordered" evidence="1">
    <location>
        <begin position="205"/>
        <end position="225"/>
    </location>
</feature>
<keyword evidence="3" id="KW-1185">Reference proteome</keyword>
<protein>
    <submittedName>
        <fullName evidence="4">F-box protein PP2-B10-like</fullName>
    </submittedName>
</protein>
<proteinExistence type="predicted"/>
<name>A0ABM4VS39_COFAR</name>
<accession>A0ABM4VS39</accession>
<dbReference type="InterPro" id="IPR025886">
    <property type="entry name" value="PP2-like"/>
</dbReference>
<feature type="domain" description="F-box" evidence="2">
    <location>
        <begin position="11"/>
        <end position="50"/>
    </location>
</feature>